<keyword evidence="4 7" id="KW-0067">ATP-binding</keyword>
<dbReference type="RefSeq" id="WP_245594082.1">
    <property type="nucleotide sequence ID" value="NZ_FTNE01000006.1"/>
</dbReference>
<dbReference type="Pfam" id="PF00005">
    <property type="entry name" value="ABC_tran"/>
    <property type="match status" value="1"/>
</dbReference>
<evidence type="ECO:0000256" key="5">
    <source>
        <dbReference type="ARBA" id="ARBA00022967"/>
    </source>
</evidence>
<evidence type="ECO:0000256" key="3">
    <source>
        <dbReference type="ARBA" id="ARBA00022741"/>
    </source>
</evidence>
<dbReference type="InterPro" id="IPR050093">
    <property type="entry name" value="ABC_SmlMolc_Importer"/>
</dbReference>
<dbReference type="GO" id="GO:0016887">
    <property type="term" value="F:ATP hydrolysis activity"/>
    <property type="evidence" value="ECO:0007669"/>
    <property type="project" value="InterPro"/>
</dbReference>
<dbReference type="InterPro" id="IPR013611">
    <property type="entry name" value="Transp-assoc_OB_typ2"/>
</dbReference>
<comment type="similarity">
    <text evidence="7">Belongs to the ABC transporter superfamily. Spermidine/putrescine importer (TC 3.A.1.11.1) family.</text>
</comment>
<dbReference type="Pfam" id="PF08402">
    <property type="entry name" value="TOBE_2"/>
    <property type="match status" value="1"/>
</dbReference>
<feature type="region of interest" description="Disordered" evidence="8">
    <location>
        <begin position="1"/>
        <end position="24"/>
    </location>
</feature>
<dbReference type="InterPro" id="IPR017871">
    <property type="entry name" value="ABC_transporter-like_CS"/>
</dbReference>
<dbReference type="PROSITE" id="PS00211">
    <property type="entry name" value="ABC_TRANSPORTER_1"/>
    <property type="match status" value="1"/>
</dbReference>
<comment type="subunit">
    <text evidence="7">The complex is composed of two ATP-binding proteins (PotA), two transmembrane proteins (PotB and PotC) and a solute-binding protein (PotD).</text>
</comment>
<evidence type="ECO:0000313" key="10">
    <source>
        <dbReference type="EMBL" id="SIQ56871.1"/>
    </source>
</evidence>
<reference evidence="10 11" key="1">
    <citation type="submission" date="2017-01" db="EMBL/GenBank/DDBJ databases">
        <authorList>
            <person name="Varghese N."/>
            <person name="Submissions S."/>
        </authorList>
    </citation>
    <scope>NUCLEOTIDE SEQUENCE [LARGE SCALE GENOMIC DNA]</scope>
    <source>
        <strain evidence="10 11">ATCC 35905</strain>
    </source>
</reference>
<evidence type="ECO:0000259" key="9">
    <source>
        <dbReference type="PROSITE" id="PS50893"/>
    </source>
</evidence>
<evidence type="ECO:0000256" key="8">
    <source>
        <dbReference type="SAM" id="MobiDB-lite"/>
    </source>
</evidence>
<dbReference type="InterPro" id="IPR005893">
    <property type="entry name" value="PotA-like"/>
</dbReference>
<evidence type="ECO:0000256" key="1">
    <source>
        <dbReference type="ARBA" id="ARBA00022448"/>
    </source>
</evidence>
<dbReference type="InterPro" id="IPR008995">
    <property type="entry name" value="Mo/tungstate-bd_C_term_dom"/>
</dbReference>
<keyword evidence="6 7" id="KW-0472">Membrane</keyword>
<dbReference type="InterPro" id="IPR027417">
    <property type="entry name" value="P-loop_NTPase"/>
</dbReference>
<dbReference type="GO" id="GO:0005524">
    <property type="term" value="F:ATP binding"/>
    <property type="evidence" value="ECO:0007669"/>
    <property type="project" value="UniProtKB-KW"/>
</dbReference>
<dbReference type="AlphaFoldDB" id="A0A8G2CJQ0"/>
<comment type="caution">
    <text evidence="10">The sequence shown here is derived from an EMBL/GenBank/DDBJ whole genome shotgun (WGS) entry which is preliminary data.</text>
</comment>
<dbReference type="EC" id="7.6.2.11" evidence="7"/>
<evidence type="ECO:0000256" key="2">
    <source>
        <dbReference type="ARBA" id="ARBA00022475"/>
    </source>
</evidence>
<protein>
    <recommendedName>
        <fullName evidence="7">Spermidine/putrescine import ATP-binding protein PotA</fullName>
        <ecNumber evidence="7">7.6.2.11</ecNumber>
    </recommendedName>
</protein>
<dbReference type="GO" id="GO:0043190">
    <property type="term" value="C:ATP-binding cassette (ABC) transporter complex"/>
    <property type="evidence" value="ECO:0007669"/>
    <property type="project" value="InterPro"/>
</dbReference>
<dbReference type="EMBL" id="FTNE01000006">
    <property type="protein sequence ID" value="SIQ56871.1"/>
    <property type="molecule type" value="Genomic_DNA"/>
</dbReference>
<dbReference type="SMART" id="SM00382">
    <property type="entry name" value="AAA"/>
    <property type="match status" value="1"/>
</dbReference>
<dbReference type="GO" id="GO:0015417">
    <property type="term" value="F:ABC-type polyamine transporter activity"/>
    <property type="evidence" value="ECO:0007669"/>
    <property type="project" value="UniProtKB-EC"/>
</dbReference>
<dbReference type="PANTHER" id="PTHR42781:SF4">
    <property type="entry name" value="SPERMIDINE_PUTRESCINE IMPORT ATP-BINDING PROTEIN POTA"/>
    <property type="match status" value="1"/>
</dbReference>
<evidence type="ECO:0000313" key="11">
    <source>
        <dbReference type="Proteomes" id="UP000186308"/>
    </source>
</evidence>
<proteinExistence type="inferred from homology"/>
<dbReference type="Gene3D" id="3.40.50.300">
    <property type="entry name" value="P-loop containing nucleotide triphosphate hydrolases"/>
    <property type="match status" value="1"/>
</dbReference>
<feature type="domain" description="ABC transporter" evidence="9">
    <location>
        <begin position="32"/>
        <end position="263"/>
    </location>
</feature>
<keyword evidence="3 7" id="KW-0547">Nucleotide-binding</keyword>
<name>A0A8G2CJQ0_ACIRU</name>
<dbReference type="FunFam" id="3.40.50.300:FF:000133">
    <property type="entry name" value="Spermidine/putrescine import ATP-binding protein PotA"/>
    <property type="match status" value="1"/>
</dbReference>
<dbReference type="SUPFAM" id="SSF52540">
    <property type="entry name" value="P-loop containing nucleoside triphosphate hydrolases"/>
    <property type="match status" value="1"/>
</dbReference>
<keyword evidence="5 7" id="KW-1278">Translocase</keyword>
<dbReference type="Proteomes" id="UP000186308">
    <property type="component" value="Unassembled WGS sequence"/>
</dbReference>
<dbReference type="NCBIfam" id="TIGR01187">
    <property type="entry name" value="potA"/>
    <property type="match status" value="1"/>
</dbReference>
<dbReference type="InterPro" id="IPR003593">
    <property type="entry name" value="AAA+_ATPase"/>
</dbReference>
<dbReference type="SUPFAM" id="SSF50331">
    <property type="entry name" value="MOP-like"/>
    <property type="match status" value="1"/>
</dbReference>
<comment type="catalytic activity">
    <reaction evidence="7">
        <text>ATP + H2O + polyamine-[polyamine-binding protein]Side 1 = ADP + phosphate + polyamineSide 2 + [polyamine-binding protein]Side 1.</text>
        <dbReference type="EC" id="7.6.2.11"/>
    </reaction>
</comment>
<evidence type="ECO:0000256" key="7">
    <source>
        <dbReference type="RuleBase" id="RU364083"/>
    </source>
</evidence>
<organism evidence="10 11">
    <name type="scientific">Acidiphilium rubrum</name>
    <dbReference type="NCBI Taxonomy" id="526"/>
    <lineage>
        <taxon>Bacteria</taxon>
        <taxon>Pseudomonadati</taxon>
        <taxon>Pseudomonadota</taxon>
        <taxon>Alphaproteobacteria</taxon>
        <taxon>Acetobacterales</taxon>
        <taxon>Acidocellaceae</taxon>
        <taxon>Acidiphilium</taxon>
    </lineage>
</organism>
<dbReference type="PROSITE" id="PS50893">
    <property type="entry name" value="ABC_TRANSPORTER_2"/>
    <property type="match status" value="1"/>
</dbReference>
<dbReference type="InterPro" id="IPR003439">
    <property type="entry name" value="ABC_transporter-like_ATP-bd"/>
</dbReference>
<evidence type="ECO:0000256" key="6">
    <source>
        <dbReference type="ARBA" id="ARBA00023136"/>
    </source>
</evidence>
<evidence type="ECO:0000256" key="4">
    <source>
        <dbReference type="ARBA" id="ARBA00022840"/>
    </source>
</evidence>
<dbReference type="PANTHER" id="PTHR42781">
    <property type="entry name" value="SPERMIDINE/PUTRESCINE IMPORT ATP-BINDING PROTEIN POTA"/>
    <property type="match status" value="1"/>
</dbReference>
<keyword evidence="11" id="KW-1185">Reference proteome</keyword>
<accession>A0A8G2CJQ0</accession>
<comment type="function">
    <text evidence="7">Part of the ABC transporter complex PotABCD involved in spermidine/putrescine import. Responsible for energy coupling to the transport system.</text>
</comment>
<gene>
    <name evidence="7" type="primary">potA</name>
    <name evidence="10" type="ORF">SAMN05421828_106105</name>
</gene>
<keyword evidence="1 7" id="KW-0813">Transport</keyword>
<sequence length="381" mass="41459">MAEPAMLPRIAGQADAATSSAPTSGIAPRGAIRLEGISRVFGGGVVAVDRIDLDIQAGEFFTLLGPSGCGKTTLLRMIAGFETPDAGRILISGREMQSVPPHKRPVNTVFQSYALFPHLSVAENIGFGLRMRGVARPERLARTEQIMALLQIDAFARRNPAQLSGGQRQRVALARALVNEPEVVLLDEPLSALDAKLRAELQVELMRMQKRLGMTFIFVTHDQHEALVMSDRIAVMEQGRMLQVGPVLDVYEQPRSVFVAEFLGLSNIWKFTPRPGNMAETAIGALSIATPITTQRTAMIRPEKIWLYPEADAPRDRPNMFAGVVREAIYMGASTQYNVALAGGAIVLALDTNNQAAERSWGPGERVVLELKPANIMLIDG</sequence>
<keyword evidence="2 7" id="KW-1003">Cell membrane</keyword>
<dbReference type="GO" id="GO:0015847">
    <property type="term" value="P:putrescine transport"/>
    <property type="evidence" value="ECO:0007669"/>
    <property type="project" value="UniProtKB-ARBA"/>
</dbReference>